<dbReference type="InterPro" id="IPR002035">
    <property type="entry name" value="VWF_A"/>
</dbReference>
<dbReference type="InterPro" id="IPR050525">
    <property type="entry name" value="ECM_Assembly_Org"/>
</dbReference>
<dbReference type="EMBL" id="UZAH01030069">
    <property type="protein sequence ID" value="VDP09117.1"/>
    <property type="molecule type" value="Genomic_DNA"/>
</dbReference>
<keyword evidence="2" id="KW-1133">Transmembrane helix</keyword>
<evidence type="ECO:0000259" key="3">
    <source>
        <dbReference type="PROSITE" id="PS50234"/>
    </source>
</evidence>
<dbReference type="SMART" id="SM00327">
    <property type="entry name" value="VWA"/>
    <property type="match status" value="1"/>
</dbReference>
<gene>
    <name evidence="4" type="ORF">HPBE_LOCUS17524</name>
</gene>
<dbReference type="AlphaFoldDB" id="A0A3P8A5I9"/>
<evidence type="ECO:0000256" key="2">
    <source>
        <dbReference type="SAM" id="Phobius"/>
    </source>
</evidence>
<dbReference type="PROSITE" id="PS50234">
    <property type="entry name" value="VWFA"/>
    <property type="match status" value="1"/>
</dbReference>
<sequence>MDTVRIGLIVTNIVFLILSIVFIILFATKHDSSSGFFLSSSAPGKAADALKTELTNDLQKKFSVGTLAVEKLDDTVSALFSLRGSVKLADVQSALKGTTFASAQVTDGSRAVEVCQSLQPIVVGTTVPAPQHSSTAAPVVTTKYCNGVLKRDVVLLVDTLASPTGDTKKAALVQLGATLADGIPFGSGVRVAVVSLNGGMKIGDFVSDAPSFLIVWNQLTSLPFTDAANSIDVLPAYGVVASLLTQQTPLEAVLISDHPVGAVDAANDIRLKGVFVSAVIPTAIKLPGFDKLTTVRKSYDTWSKMATDNPFSTLFCQYSDAVAVPNAAVFAADKPATDDTPKCQKLDIIVVFDTSQSVVEPFVRKYADFATDFISQYSLSGAVDGDDTRTGIISFSSDVSVVQTLGDRPLSDFKTAVNGIHYTGGTTNTLAAMKAGRDMFKQASGTTHGRAMVFLSDGQPYPMTPETWIDCMNVAGDLKGMGVDIFFVGDDNVYDAETRTVLSNITGNAAWVFNTTADAKIGLTTDLLAEFPCPPMVCEMAYYAVELSEILSDQSKNTSLNFILQTAQNVYNAKNSTQFQLMIYNDQQYLLPNNGDYSFDNFKAVVGQLINNITYRETFSSGHTRIDTAINALAKEMNVQQLRRPFFQSSVLFAGQANSGVLDPIGDEDTQKADLRVAAKNIQAVCPLVYALDDSSGNVQIYGDDLWNLVVPAERTVRISSADLQKDLQSTDYYENVQALDCKLPTQARCDLSFIDLAVAIDLSGKEAANVTEYVNTILSHFNTIYTAHVSMIAYGGGKQAAVLSSLAAYQDMSSGFDNLQKWKNGTFFTTTPVPTTSAAPSTTKSPTAAPEKHSTTKALQDSTSTTNSPTAAPTKHTATAAVDLSTSTTNSPTAAPAKHTVTAAVDLSTSTTKKVAEDNFEVNAAISADDINSLFTLLRSQFGCGSYSDDADRVLVPNVVLVVSDNFASYANVWEGFQKDAKADWDCSDCPANPAYVFLSSTGDVAPLEIGVTYTITDDDYALDGSMKAVTVFNSIVNGLCNTPLRAKWAQESQLTDVRSRVQSEDVKAIEPDVKATTMHQKIRSAACDSAVLENFRRQASLGGLQALGSLSTIVEIVHKVVVFLVDAVHNGIFPKAGERGVEIPVDSRSGTPLLELRGLLSLTRKAEPRAKEAVVRSRVELGDNGDVGQAILAVEDDVVDLVVELATGRFPGPS</sequence>
<accession>A0A3P8A5I9</accession>
<dbReference type="PANTHER" id="PTHR24020">
    <property type="entry name" value="COLLAGEN ALPHA"/>
    <property type="match status" value="1"/>
</dbReference>
<keyword evidence="5" id="KW-1185">Reference proteome</keyword>
<reference evidence="4 5" key="1">
    <citation type="submission" date="2018-11" db="EMBL/GenBank/DDBJ databases">
        <authorList>
            <consortium name="Pathogen Informatics"/>
        </authorList>
    </citation>
    <scope>NUCLEOTIDE SEQUENCE [LARGE SCALE GENOMIC DNA]</scope>
</reference>
<dbReference type="Proteomes" id="UP000050761">
    <property type="component" value="Unassembled WGS sequence"/>
</dbReference>
<protein>
    <submittedName>
        <fullName evidence="6">VWFA domain-containing protein</fullName>
    </submittedName>
</protein>
<feature type="domain" description="VWFA" evidence="3">
    <location>
        <begin position="347"/>
        <end position="531"/>
    </location>
</feature>
<evidence type="ECO:0000313" key="5">
    <source>
        <dbReference type="Proteomes" id="UP000050761"/>
    </source>
</evidence>
<dbReference type="SUPFAM" id="SSF53300">
    <property type="entry name" value="vWA-like"/>
    <property type="match status" value="2"/>
</dbReference>
<feature type="compositionally biased region" description="Low complexity" evidence="1">
    <location>
        <begin position="863"/>
        <end position="878"/>
    </location>
</feature>
<evidence type="ECO:0000313" key="6">
    <source>
        <dbReference type="WBParaSite" id="HPBE_0001752501-mRNA-1"/>
    </source>
</evidence>
<evidence type="ECO:0000313" key="4">
    <source>
        <dbReference type="EMBL" id="VDP09117.1"/>
    </source>
</evidence>
<organism evidence="4">
    <name type="scientific">Heligmosomoides polygyrus</name>
    <name type="common">Parasitic roundworm</name>
    <dbReference type="NCBI Taxonomy" id="6339"/>
    <lineage>
        <taxon>Eukaryota</taxon>
        <taxon>Metazoa</taxon>
        <taxon>Ecdysozoa</taxon>
        <taxon>Nematoda</taxon>
        <taxon>Chromadorea</taxon>
        <taxon>Rhabditida</taxon>
        <taxon>Rhabditina</taxon>
        <taxon>Rhabditomorpha</taxon>
        <taxon>Strongyloidea</taxon>
        <taxon>Heligmosomidae</taxon>
        <taxon>Heligmosomoides</taxon>
    </lineage>
</organism>
<feature type="transmembrane region" description="Helical" evidence="2">
    <location>
        <begin position="7"/>
        <end position="27"/>
    </location>
</feature>
<dbReference type="InterPro" id="IPR036465">
    <property type="entry name" value="vWFA_dom_sf"/>
</dbReference>
<dbReference type="Gene3D" id="3.40.50.410">
    <property type="entry name" value="von Willebrand factor, type A domain"/>
    <property type="match status" value="2"/>
</dbReference>
<dbReference type="CDD" id="cd00198">
    <property type="entry name" value="vWFA"/>
    <property type="match status" value="1"/>
</dbReference>
<keyword evidence="2" id="KW-0472">Membrane</keyword>
<feature type="region of interest" description="Disordered" evidence="1">
    <location>
        <begin position="834"/>
        <end position="878"/>
    </location>
</feature>
<feature type="compositionally biased region" description="Low complexity" evidence="1">
    <location>
        <begin position="834"/>
        <end position="850"/>
    </location>
</feature>
<reference evidence="6" key="2">
    <citation type="submission" date="2019-09" db="UniProtKB">
        <authorList>
            <consortium name="WormBaseParasite"/>
        </authorList>
    </citation>
    <scope>IDENTIFICATION</scope>
</reference>
<name>A0A3P8A5I9_HELPZ</name>
<evidence type="ECO:0000256" key="1">
    <source>
        <dbReference type="SAM" id="MobiDB-lite"/>
    </source>
</evidence>
<keyword evidence="2" id="KW-0812">Transmembrane</keyword>
<dbReference type="Pfam" id="PF00092">
    <property type="entry name" value="VWA"/>
    <property type="match status" value="1"/>
</dbReference>
<proteinExistence type="predicted"/>
<dbReference type="WBParaSite" id="HPBE_0001752501-mRNA-1">
    <property type="protein sequence ID" value="HPBE_0001752501-mRNA-1"/>
    <property type="gene ID" value="HPBE_0001752501"/>
</dbReference>
<dbReference type="OrthoDB" id="6132182at2759"/>